<dbReference type="Proteomes" id="UP000593892">
    <property type="component" value="Chromosome"/>
</dbReference>
<dbReference type="GO" id="GO:0010181">
    <property type="term" value="F:FMN binding"/>
    <property type="evidence" value="ECO:0007669"/>
    <property type="project" value="TreeGrafter"/>
</dbReference>
<dbReference type="InterPro" id="IPR050712">
    <property type="entry name" value="NAD(P)H-dep_reductase"/>
</dbReference>
<dbReference type="SUPFAM" id="SSF52218">
    <property type="entry name" value="Flavoproteins"/>
    <property type="match status" value="1"/>
</dbReference>
<sequence length="203" mass="21530">MSNTERPIKIAIVVGSVRPGNFTSKTVAIVADELRKHPKVDVDIIHPVDLNLPLPGLDPNAPGTKELQRRIHDAAAVILATPEYHGSFSSVIKLAIENMGFPSALAGKPVGLLGVAAGAIGAIKSLESLRGIVSHVGALPLPMPISIANVQTLFDADGHVVDPAAEALMRRSATNLLNYVENHVCPRFTLERLLREGMEAAAH</sequence>
<dbReference type="InterPro" id="IPR005025">
    <property type="entry name" value="FMN_Rdtase-like_dom"/>
</dbReference>
<gene>
    <name evidence="2" type="ORF">IRI77_19450</name>
</gene>
<feature type="domain" description="NADPH-dependent FMN reductase-like" evidence="1">
    <location>
        <begin position="8"/>
        <end position="144"/>
    </location>
</feature>
<reference evidence="2 3" key="1">
    <citation type="submission" date="2020-10" db="EMBL/GenBank/DDBJ databases">
        <title>Complete genome sequence of Paludibaculum fermentans P105T, a facultatively anaerobic acidobacterium capable of dissimilatory Fe(III) reduction.</title>
        <authorList>
            <person name="Dedysh S.N."/>
            <person name="Beletsky A.V."/>
            <person name="Kulichevskaya I.S."/>
            <person name="Mardanov A.V."/>
            <person name="Ravin N.V."/>
        </authorList>
    </citation>
    <scope>NUCLEOTIDE SEQUENCE [LARGE SCALE GENOMIC DNA]</scope>
    <source>
        <strain evidence="2 3">P105</strain>
    </source>
</reference>
<evidence type="ECO:0000259" key="1">
    <source>
        <dbReference type="Pfam" id="PF03358"/>
    </source>
</evidence>
<proteinExistence type="predicted"/>
<dbReference type="Gene3D" id="3.40.50.360">
    <property type="match status" value="1"/>
</dbReference>
<protein>
    <submittedName>
        <fullName evidence="2">NAD(P)H-dependent oxidoreductase</fullName>
    </submittedName>
</protein>
<dbReference type="Pfam" id="PF03358">
    <property type="entry name" value="FMN_red"/>
    <property type="match status" value="1"/>
</dbReference>
<dbReference type="KEGG" id="pfer:IRI77_19450"/>
<dbReference type="GO" id="GO:0005829">
    <property type="term" value="C:cytosol"/>
    <property type="evidence" value="ECO:0007669"/>
    <property type="project" value="TreeGrafter"/>
</dbReference>
<dbReference type="GO" id="GO:0016491">
    <property type="term" value="F:oxidoreductase activity"/>
    <property type="evidence" value="ECO:0007669"/>
    <property type="project" value="InterPro"/>
</dbReference>
<keyword evidence="3" id="KW-1185">Reference proteome</keyword>
<organism evidence="2 3">
    <name type="scientific">Paludibaculum fermentans</name>
    <dbReference type="NCBI Taxonomy" id="1473598"/>
    <lineage>
        <taxon>Bacteria</taxon>
        <taxon>Pseudomonadati</taxon>
        <taxon>Acidobacteriota</taxon>
        <taxon>Terriglobia</taxon>
        <taxon>Bryobacterales</taxon>
        <taxon>Bryobacteraceae</taxon>
        <taxon>Paludibaculum</taxon>
    </lineage>
</organism>
<dbReference type="RefSeq" id="WP_194446696.1">
    <property type="nucleotide sequence ID" value="NZ_CP063849.1"/>
</dbReference>
<evidence type="ECO:0000313" key="3">
    <source>
        <dbReference type="Proteomes" id="UP000593892"/>
    </source>
</evidence>
<dbReference type="InterPro" id="IPR029039">
    <property type="entry name" value="Flavoprotein-like_sf"/>
</dbReference>
<name>A0A7S7SI39_PALFE</name>
<dbReference type="PANTHER" id="PTHR30543">
    <property type="entry name" value="CHROMATE REDUCTASE"/>
    <property type="match status" value="1"/>
</dbReference>
<evidence type="ECO:0000313" key="2">
    <source>
        <dbReference type="EMBL" id="QOY85026.1"/>
    </source>
</evidence>
<dbReference type="PANTHER" id="PTHR30543:SF21">
    <property type="entry name" value="NAD(P)H-DEPENDENT FMN REDUCTASE LOT6"/>
    <property type="match status" value="1"/>
</dbReference>
<dbReference type="EMBL" id="CP063849">
    <property type="protein sequence ID" value="QOY85026.1"/>
    <property type="molecule type" value="Genomic_DNA"/>
</dbReference>
<accession>A0A7S7SI39</accession>
<dbReference type="AlphaFoldDB" id="A0A7S7SI39"/>